<dbReference type="InterPro" id="IPR057495">
    <property type="entry name" value="AAA_lid_BCS1"/>
</dbReference>
<dbReference type="OrthoDB" id="10251412at2759"/>
<evidence type="ECO:0000256" key="2">
    <source>
        <dbReference type="ARBA" id="ARBA00007448"/>
    </source>
</evidence>
<dbReference type="Proteomes" id="UP000038040">
    <property type="component" value="Unplaced"/>
</dbReference>
<evidence type="ECO:0000256" key="7">
    <source>
        <dbReference type="ARBA" id="ARBA00022801"/>
    </source>
</evidence>
<dbReference type="PROSITE" id="PS00674">
    <property type="entry name" value="AAA"/>
    <property type="match status" value="1"/>
</dbReference>
<dbReference type="InterPro" id="IPR050747">
    <property type="entry name" value="Mitochondrial_chaperone_BCS1"/>
</dbReference>
<dbReference type="SMART" id="SM00382">
    <property type="entry name" value="AAA"/>
    <property type="match status" value="1"/>
</dbReference>
<keyword evidence="10" id="KW-0496">Mitochondrion</keyword>
<keyword evidence="9" id="KW-1133">Transmembrane helix</keyword>
<protein>
    <recommendedName>
        <fullName evidence="3">Mitochondrial chaperone BCS1</fullName>
    </recommendedName>
    <alternativeName>
        <fullName evidence="12">BCS1-like protein</fullName>
    </alternativeName>
</protein>
<evidence type="ECO:0000259" key="16">
    <source>
        <dbReference type="SMART" id="SM01024"/>
    </source>
</evidence>
<feature type="domain" description="AAA+ ATPase" evidence="15">
    <location>
        <begin position="194"/>
        <end position="329"/>
    </location>
</feature>
<dbReference type="GO" id="GO:0034551">
    <property type="term" value="P:mitochondrial respiratory chain complex III assembly"/>
    <property type="evidence" value="ECO:0007669"/>
    <property type="project" value="UniProtKB-ARBA"/>
</dbReference>
<dbReference type="SMART" id="SM01024">
    <property type="entry name" value="BCS1_N"/>
    <property type="match status" value="1"/>
</dbReference>
<dbReference type="PANTHER" id="PTHR23070">
    <property type="entry name" value="BCS1 AAA-TYPE ATPASE"/>
    <property type="match status" value="1"/>
</dbReference>
<dbReference type="InterPro" id="IPR003960">
    <property type="entry name" value="ATPase_AAA_CS"/>
</dbReference>
<dbReference type="STRING" id="318479.A0A0N4U2Z1"/>
<keyword evidence="8 14" id="KW-0067">ATP-binding</keyword>
<dbReference type="GO" id="GO:0016887">
    <property type="term" value="F:ATP hydrolysis activity"/>
    <property type="evidence" value="ECO:0007669"/>
    <property type="project" value="InterPro"/>
</dbReference>
<dbReference type="AlphaFoldDB" id="A0A0N4U2Z1"/>
<sequence length="393" mass="44558">MSMLRKSAIIANSVFRRRCIISLQISNEDVAYPWLLSYINRHSKNQSRHLSVQTSLFQAESGKTTTNFNFLPGHGMHYFVHEYRWIQVERQREKQSIQRDGFRIPFETVTLTTLGTDVNFLKNILCKATDEALFETGLVVYKAVGPEWRRLGIARRKRPLNSVILDNGIADFIYADFKEFSSSAQWYVEHGVPYRRGYLFYGPPGTGKSSFIAALASHFGYSICILSLSERTLDDDRLNHLLNTPPSNSIILLEDIDAAFGPRVDAVQNMKIYDGLTRVTFSGLLNAIDGVACAEERILFMTTNFINRLDEALIRPGRVDIKQYFGYCTDTMIFSMFMHFYGSKAVNDMALNFQRAVSSLNVDVSPAQIQGHLLLFKESPQAAVDNVARIIAS</sequence>
<dbReference type="Pfam" id="PF25426">
    <property type="entry name" value="AAA_lid_BCS1"/>
    <property type="match status" value="1"/>
</dbReference>
<dbReference type="GO" id="GO:0005743">
    <property type="term" value="C:mitochondrial inner membrane"/>
    <property type="evidence" value="ECO:0007669"/>
    <property type="project" value="UniProtKB-SubCell"/>
</dbReference>
<evidence type="ECO:0000256" key="3">
    <source>
        <dbReference type="ARBA" id="ARBA00016942"/>
    </source>
</evidence>
<evidence type="ECO:0000256" key="4">
    <source>
        <dbReference type="ARBA" id="ARBA00022692"/>
    </source>
</evidence>
<evidence type="ECO:0000313" key="20">
    <source>
        <dbReference type="WBParaSite" id="DME_0000107201-mRNA-1"/>
    </source>
</evidence>
<gene>
    <name evidence="17" type="ORF">DME_LOCUS5432</name>
</gene>
<evidence type="ECO:0000256" key="6">
    <source>
        <dbReference type="ARBA" id="ARBA00022792"/>
    </source>
</evidence>
<keyword evidence="5 14" id="KW-0547">Nucleotide-binding</keyword>
<reference evidence="20" key="1">
    <citation type="submission" date="2017-02" db="UniProtKB">
        <authorList>
            <consortium name="WormBaseParasite"/>
        </authorList>
    </citation>
    <scope>IDENTIFICATION</scope>
</reference>
<organism evidence="18 20">
    <name type="scientific">Dracunculus medinensis</name>
    <name type="common">Guinea worm</name>
    <dbReference type="NCBI Taxonomy" id="318479"/>
    <lineage>
        <taxon>Eukaryota</taxon>
        <taxon>Metazoa</taxon>
        <taxon>Ecdysozoa</taxon>
        <taxon>Nematoda</taxon>
        <taxon>Chromadorea</taxon>
        <taxon>Rhabditida</taxon>
        <taxon>Spirurina</taxon>
        <taxon>Dracunculoidea</taxon>
        <taxon>Dracunculidae</taxon>
        <taxon>Dracunculus</taxon>
    </lineage>
</organism>
<evidence type="ECO:0000313" key="19">
    <source>
        <dbReference type="Proteomes" id="UP000274756"/>
    </source>
</evidence>
<dbReference type="InterPro" id="IPR014851">
    <property type="entry name" value="BCS1_N"/>
</dbReference>
<reference evidence="17 19" key="2">
    <citation type="submission" date="2018-11" db="EMBL/GenBank/DDBJ databases">
        <authorList>
            <consortium name="Pathogen Informatics"/>
        </authorList>
    </citation>
    <scope>NUCLEOTIDE SEQUENCE [LARGE SCALE GENOMIC DNA]</scope>
</reference>
<evidence type="ECO:0000256" key="11">
    <source>
        <dbReference type="ARBA" id="ARBA00023136"/>
    </source>
</evidence>
<dbReference type="EMBL" id="UYYG01001152">
    <property type="protein sequence ID" value="VDN55459.1"/>
    <property type="molecule type" value="Genomic_DNA"/>
</dbReference>
<dbReference type="CDD" id="cd19510">
    <property type="entry name" value="RecA-like_BCS1"/>
    <property type="match status" value="1"/>
</dbReference>
<keyword evidence="6" id="KW-0999">Mitochondrion inner membrane</keyword>
<evidence type="ECO:0000256" key="8">
    <source>
        <dbReference type="ARBA" id="ARBA00022840"/>
    </source>
</evidence>
<evidence type="ECO:0000256" key="5">
    <source>
        <dbReference type="ARBA" id="ARBA00022741"/>
    </source>
</evidence>
<dbReference type="WBParaSite" id="DME_0000107201-mRNA-1">
    <property type="protein sequence ID" value="DME_0000107201-mRNA-1"/>
    <property type="gene ID" value="DME_0000107201"/>
</dbReference>
<dbReference type="InterPro" id="IPR027417">
    <property type="entry name" value="P-loop_NTPase"/>
</dbReference>
<evidence type="ECO:0000256" key="14">
    <source>
        <dbReference type="RuleBase" id="RU003651"/>
    </source>
</evidence>
<evidence type="ECO:0000313" key="17">
    <source>
        <dbReference type="EMBL" id="VDN55459.1"/>
    </source>
</evidence>
<dbReference type="InterPro" id="IPR003959">
    <property type="entry name" value="ATPase_AAA_core"/>
</dbReference>
<feature type="domain" description="BCS1 N-terminal" evidence="16">
    <location>
        <begin position="1"/>
        <end position="163"/>
    </location>
</feature>
<dbReference type="Gene3D" id="3.40.50.300">
    <property type="entry name" value="P-loop containing nucleotide triphosphate hydrolases"/>
    <property type="match status" value="1"/>
</dbReference>
<evidence type="ECO:0000256" key="10">
    <source>
        <dbReference type="ARBA" id="ARBA00023128"/>
    </source>
</evidence>
<evidence type="ECO:0000256" key="1">
    <source>
        <dbReference type="ARBA" id="ARBA00004434"/>
    </source>
</evidence>
<dbReference type="Proteomes" id="UP000274756">
    <property type="component" value="Unassembled WGS sequence"/>
</dbReference>
<dbReference type="SUPFAM" id="SSF52540">
    <property type="entry name" value="P-loop containing nucleoside triphosphate hydrolases"/>
    <property type="match status" value="1"/>
</dbReference>
<accession>A0A0N4U2Z1</accession>
<keyword evidence="19" id="KW-1185">Reference proteome</keyword>
<keyword evidence="11" id="KW-0472">Membrane</keyword>
<dbReference type="Pfam" id="PF00004">
    <property type="entry name" value="AAA"/>
    <property type="match status" value="1"/>
</dbReference>
<comment type="catalytic activity">
    <reaction evidence="13">
        <text>ATP + H2O = ADP + phosphate + H(+)</text>
        <dbReference type="Rhea" id="RHEA:13065"/>
        <dbReference type="ChEBI" id="CHEBI:15377"/>
        <dbReference type="ChEBI" id="CHEBI:15378"/>
        <dbReference type="ChEBI" id="CHEBI:30616"/>
        <dbReference type="ChEBI" id="CHEBI:43474"/>
        <dbReference type="ChEBI" id="CHEBI:456216"/>
    </reaction>
    <physiologicalReaction direction="left-to-right" evidence="13">
        <dbReference type="Rhea" id="RHEA:13066"/>
    </physiologicalReaction>
</comment>
<evidence type="ECO:0000256" key="12">
    <source>
        <dbReference type="ARBA" id="ARBA00032816"/>
    </source>
</evidence>
<keyword evidence="4" id="KW-0812">Transmembrane</keyword>
<dbReference type="GO" id="GO:0005524">
    <property type="term" value="F:ATP binding"/>
    <property type="evidence" value="ECO:0007669"/>
    <property type="project" value="UniProtKB-KW"/>
</dbReference>
<evidence type="ECO:0000313" key="18">
    <source>
        <dbReference type="Proteomes" id="UP000038040"/>
    </source>
</evidence>
<evidence type="ECO:0000259" key="15">
    <source>
        <dbReference type="SMART" id="SM00382"/>
    </source>
</evidence>
<dbReference type="Pfam" id="PF08740">
    <property type="entry name" value="BCS1_N"/>
    <property type="match status" value="1"/>
</dbReference>
<dbReference type="InterPro" id="IPR003593">
    <property type="entry name" value="AAA+_ATPase"/>
</dbReference>
<comment type="subcellular location">
    <subcellularLocation>
        <location evidence="1">Mitochondrion inner membrane</location>
        <topology evidence="1">Single-pass membrane protein</topology>
    </subcellularLocation>
</comment>
<keyword evidence="7" id="KW-0378">Hydrolase</keyword>
<evidence type="ECO:0000256" key="13">
    <source>
        <dbReference type="ARBA" id="ARBA00048778"/>
    </source>
</evidence>
<dbReference type="FunFam" id="3.40.50.300:FF:000768">
    <property type="entry name" value="Probable mitochondrial chaperone bcs1"/>
    <property type="match status" value="1"/>
</dbReference>
<proteinExistence type="inferred from homology"/>
<name>A0A0N4U2Z1_DRAME</name>
<comment type="similarity">
    <text evidence="2">Belongs to the AAA ATPase family. BCS1 subfamily.</text>
</comment>
<evidence type="ECO:0000256" key="9">
    <source>
        <dbReference type="ARBA" id="ARBA00022989"/>
    </source>
</evidence>